<dbReference type="AlphaFoldDB" id="A0A5C8F5P2"/>
<feature type="chain" id="PRO_5022854816" evidence="3">
    <location>
        <begin position="22"/>
        <end position="336"/>
    </location>
</feature>
<organism evidence="5 6">
    <name type="scientific">Brachyspira aalborgi</name>
    <dbReference type="NCBI Taxonomy" id="29522"/>
    <lineage>
        <taxon>Bacteria</taxon>
        <taxon>Pseudomonadati</taxon>
        <taxon>Spirochaetota</taxon>
        <taxon>Spirochaetia</taxon>
        <taxon>Brachyspirales</taxon>
        <taxon>Brachyspiraceae</taxon>
        <taxon>Brachyspira</taxon>
    </lineage>
</organism>
<feature type="signal peptide" evidence="3">
    <location>
        <begin position="1"/>
        <end position="21"/>
    </location>
</feature>
<comment type="subcellular location">
    <subcellularLocation>
        <location evidence="1">Cell envelope</location>
    </subcellularLocation>
</comment>
<dbReference type="GO" id="GO:0030246">
    <property type="term" value="F:carbohydrate binding"/>
    <property type="evidence" value="ECO:0007669"/>
    <property type="project" value="TreeGrafter"/>
</dbReference>
<dbReference type="EMBL" id="SAYG01000006">
    <property type="protein sequence ID" value="TXJ45326.1"/>
    <property type="molecule type" value="Genomic_DNA"/>
</dbReference>
<name>A0A5C8F5P2_9SPIR</name>
<dbReference type="GO" id="GO:0030288">
    <property type="term" value="C:outer membrane-bounded periplasmic space"/>
    <property type="evidence" value="ECO:0007669"/>
    <property type="project" value="TreeGrafter"/>
</dbReference>
<comment type="similarity">
    <text evidence="2">Belongs to the bacterial solute-binding protein 2 family.</text>
</comment>
<evidence type="ECO:0000259" key="4">
    <source>
        <dbReference type="Pfam" id="PF13407"/>
    </source>
</evidence>
<sequence>MQKRVLGIVSLLVLISISSFSCSENSSKDSSQKKYTIASVGKIEGISWFIRMREGVEKFKNDTGHDAFMLSPAQADAAQQVQIVENLIAQGVDAICIVPFSPEAVEPVLKKARDNGIKVIVHEASQQQNADIIIEAFSNYDFGQKMAQYLVNIMGDKGEVANFVGSLTSKSHNEQQDGVEAFLKNYPGIKLVSRRNEDYDDSTKAYEKTKELLTTFPNLTGIIGSASTTVPGASLAIDERRLQDKVTIVGVATPLDAKQYLDSGAADIIALWDPAVSAYAMNLIAVKLLNGETIEDGEDLGLEGYNKLRKDANDPKLFFGEAGLFLNKDNASGYDF</sequence>
<evidence type="ECO:0000256" key="3">
    <source>
        <dbReference type="SAM" id="SignalP"/>
    </source>
</evidence>
<dbReference type="SUPFAM" id="SSF53822">
    <property type="entry name" value="Periplasmic binding protein-like I"/>
    <property type="match status" value="1"/>
</dbReference>
<feature type="domain" description="Periplasmic binding protein" evidence="4">
    <location>
        <begin position="38"/>
        <end position="292"/>
    </location>
</feature>
<dbReference type="RefSeq" id="WP_147525977.1">
    <property type="nucleotide sequence ID" value="NZ_SAYG01000006.1"/>
</dbReference>
<dbReference type="InterPro" id="IPR028082">
    <property type="entry name" value="Peripla_BP_I"/>
</dbReference>
<protein>
    <submittedName>
        <fullName evidence="5">Autoinducer 2 ABC transporter substrate-binding protein</fullName>
    </submittedName>
</protein>
<gene>
    <name evidence="5" type="ORF">EPJ70_02770</name>
</gene>
<dbReference type="PROSITE" id="PS51257">
    <property type="entry name" value="PROKAR_LIPOPROTEIN"/>
    <property type="match status" value="1"/>
</dbReference>
<proteinExistence type="inferred from homology"/>
<evidence type="ECO:0000256" key="1">
    <source>
        <dbReference type="ARBA" id="ARBA00004196"/>
    </source>
</evidence>
<dbReference type="Gene3D" id="3.40.50.2300">
    <property type="match status" value="2"/>
</dbReference>
<dbReference type="InterPro" id="IPR050555">
    <property type="entry name" value="Bact_Solute-Bind_Prot2"/>
</dbReference>
<accession>A0A5C8F5P2</accession>
<evidence type="ECO:0000313" key="5">
    <source>
        <dbReference type="EMBL" id="TXJ45326.1"/>
    </source>
</evidence>
<keyword evidence="3" id="KW-0732">Signal</keyword>
<evidence type="ECO:0000313" key="6">
    <source>
        <dbReference type="Proteomes" id="UP000324574"/>
    </source>
</evidence>
<dbReference type="Proteomes" id="UP000324574">
    <property type="component" value="Unassembled WGS sequence"/>
</dbReference>
<dbReference type="PANTHER" id="PTHR30036">
    <property type="entry name" value="D-XYLOSE-BINDING PERIPLASMIC PROTEIN"/>
    <property type="match status" value="1"/>
</dbReference>
<dbReference type="PANTHER" id="PTHR30036:SF7">
    <property type="entry name" value="ABC TRANSPORTER PERIPLASMIC-BINDING PROTEIN YPHF"/>
    <property type="match status" value="1"/>
</dbReference>
<comment type="caution">
    <text evidence="5">The sequence shown here is derived from an EMBL/GenBank/DDBJ whole genome shotgun (WGS) entry which is preliminary data.</text>
</comment>
<reference evidence="5 6" key="1">
    <citation type="journal article" date="1992" name="Lakartidningen">
        <title>[Penicillin V and not amoxicillin is the first choice preparation in acute otitis].</title>
        <authorList>
            <person name="Kamme C."/>
            <person name="Lundgren K."/>
            <person name="Prellner K."/>
        </authorList>
    </citation>
    <scope>NUCLEOTIDE SEQUENCE [LARGE SCALE GENOMIC DNA]</scope>
    <source>
        <strain evidence="5 6">PC3714II</strain>
    </source>
</reference>
<dbReference type="InterPro" id="IPR025997">
    <property type="entry name" value="SBP_2_dom"/>
</dbReference>
<dbReference type="Pfam" id="PF13407">
    <property type="entry name" value="Peripla_BP_4"/>
    <property type="match status" value="1"/>
</dbReference>
<evidence type="ECO:0000256" key="2">
    <source>
        <dbReference type="ARBA" id="ARBA00007639"/>
    </source>
</evidence>